<evidence type="ECO:0000256" key="2">
    <source>
        <dbReference type="ARBA" id="ARBA00011881"/>
    </source>
</evidence>
<dbReference type="FunFam" id="3.30.360.10:FF:000002">
    <property type="entry name" value="Glyceraldehyde-3-phosphate dehydrogenase"/>
    <property type="match status" value="1"/>
</dbReference>
<evidence type="ECO:0000256" key="1">
    <source>
        <dbReference type="ARBA" id="ARBA00007406"/>
    </source>
</evidence>
<dbReference type="SUPFAM" id="SSF55347">
    <property type="entry name" value="Glyceraldehyde-3-phosphate dehydrogenase-like, C-terminal domain"/>
    <property type="match status" value="1"/>
</dbReference>
<dbReference type="OrthoDB" id="9803304at2"/>
<evidence type="ECO:0000256" key="8">
    <source>
        <dbReference type="PIRSR" id="PIRSR000149-4"/>
    </source>
</evidence>
<dbReference type="GO" id="GO:0051287">
    <property type="term" value="F:NAD binding"/>
    <property type="evidence" value="ECO:0007669"/>
    <property type="project" value="InterPro"/>
</dbReference>
<feature type="binding site" evidence="7">
    <location>
        <position position="125"/>
    </location>
    <ligand>
        <name>NAD(+)</name>
        <dbReference type="ChEBI" id="CHEBI:57540"/>
    </ligand>
</feature>
<protein>
    <recommendedName>
        <fullName evidence="10">Glyceraldehyde-3-phosphate dehydrogenase</fullName>
        <ecNumber evidence="10">1.2.1.-</ecNumber>
    </recommendedName>
</protein>
<evidence type="ECO:0000256" key="10">
    <source>
        <dbReference type="RuleBase" id="RU361160"/>
    </source>
</evidence>
<feature type="binding site" evidence="6">
    <location>
        <begin position="215"/>
        <end position="216"/>
    </location>
    <ligand>
        <name>D-glyceraldehyde 3-phosphate</name>
        <dbReference type="ChEBI" id="CHEBI:59776"/>
    </ligand>
</feature>
<dbReference type="InterPro" id="IPR006424">
    <property type="entry name" value="Glyceraldehyde-3-P_DH_1"/>
</dbReference>
<dbReference type="STRING" id="1561003.Ark11_0786"/>
<evidence type="ECO:0000256" key="7">
    <source>
        <dbReference type="PIRSR" id="PIRSR000149-3"/>
    </source>
</evidence>
<dbReference type="EC" id="1.2.1.-" evidence="10"/>
<dbReference type="NCBIfam" id="TIGR01534">
    <property type="entry name" value="GAPDH-I"/>
    <property type="match status" value="1"/>
</dbReference>
<feature type="binding site" evidence="6">
    <location>
        <position position="187"/>
    </location>
    <ligand>
        <name>D-glyceraldehyde 3-phosphate</name>
        <dbReference type="ChEBI" id="CHEBI:59776"/>
    </ligand>
</feature>
<dbReference type="GO" id="GO:0006006">
    <property type="term" value="P:glucose metabolic process"/>
    <property type="evidence" value="ECO:0007669"/>
    <property type="project" value="InterPro"/>
</dbReference>
<dbReference type="GO" id="GO:0050661">
    <property type="term" value="F:NADP binding"/>
    <property type="evidence" value="ECO:0007669"/>
    <property type="project" value="InterPro"/>
</dbReference>
<name>A0A0S4M3R6_9BURK</name>
<evidence type="ECO:0000313" key="12">
    <source>
        <dbReference type="EMBL" id="CUT17612.1"/>
    </source>
</evidence>
<dbReference type="InterPro" id="IPR036291">
    <property type="entry name" value="NAD(P)-bd_dom_sf"/>
</dbReference>
<reference evidence="13" key="1">
    <citation type="submission" date="2015-11" db="EMBL/GenBank/DDBJ databases">
        <authorList>
            <person name="Seth-Smith H.M.B."/>
        </authorList>
    </citation>
    <scope>NUCLEOTIDE SEQUENCE [LARGE SCALE GENOMIC DNA]</scope>
    <source>
        <strain evidence="13">2013Ark11</strain>
    </source>
</reference>
<keyword evidence="3 10" id="KW-0560">Oxidoreductase</keyword>
<dbReference type="Proteomes" id="UP000198651">
    <property type="component" value="Chromosome I"/>
</dbReference>
<feature type="binding site" evidence="6">
    <location>
        <begin position="156"/>
        <end position="158"/>
    </location>
    <ligand>
        <name>D-glyceraldehyde 3-phosphate</name>
        <dbReference type="ChEBI" id="CHEBI:59776"/>
    </ligand>
</feature>
<dbReference type="EMBL" id="LN906597">
    <property type="protein sequence ID" value="CUT17612.1"/>
    <property type="molecule type" value="Genomic_DNA"/>
</dbReference>
<dbReference type="AlphaFoldDB" id="A0A0S4M3R6"/>
<evidence type="ECO:0000256" key="9">
    <source>
        <dbReference type="RuleBase" id="RU000397"/>
    </source>
</evidence>
<dbReference type="Pfam" id="PF00044">
    <property type="entry name" value="Gp_dh_N"/>
    <property type="match status" value="1"/>
</dbReference>
<evidence type="ECO:0000256" key="5">
    <source>
        <dbReference type="PIRSR" id="PIRSR000149-1"/>
    </source>
</evidence>
<dbReference type="SUPFAM" id="SSF51735">
    <property type="entry name" value="NAD(P)-binding Rossmann-fold domains"/>
    <property type="match status" value="1"/>
</dbReference>
<feature type="site" description="Activates thiol group during catalysis" evidence="8">
    <location>
        <position position="184"/>
    </location>
</feature>
<comment type="function">
    <text evidence="4">Could be involved in carbon fixation as a component of the Calvin cycle. Catalyzes the oxidative phosphorylation of glyceraldehyde 3-phosphate (G3P) to 1,3-bisphosphoglycerate (BPG) using the cofactor NAD. The first reaction step involves the formation of a hemiacetal intermediate between G3P and a cysteine residue, and this hemiacetal intermediate is then oxidized to a thioester, with concomitant reduction of NAD to NADH. The reduced NADH is then exchanged with the second NAD, and the thioester is attacked by a nucleophilic inorganic phosphate to produce BPG.</text>
</comment>
<dbReference type="InterPro" id="IPR020828">
    <property type="entry name" value="GlycerAld_3-P_DH_NAD(P)-bd"/>
</dbReference>
<dbReference type="Pfam" id="PF02800">
    <property type="entry name" value="Gp_dh_C"/>
    <property type="match status" value="1"/>
</dbReference>
<organism evidence="12 13">
    <name type="scientific">Candidatus Ichthyocystis hellenicum</name>
    <dbReference type="NCBI Taxonomy" id="1561003"/>
    <lineage>
        <taxon>Bacteria</taxon>
        <taxon>Pseudomonadati</taxon>
        <taxon>Pseudomonadota</taxon>
        <taxon>Betaproteobacteria</taxon>
        <taxon>Burkholderiales</taxon>
        <taxon>Candidatus Ichthyocystis</taxon>
    </lineage>
</organism>
<dbReference type="CDD" id="cd18126">
    <property type="entry name" value="GAPDH_I_C"/>
    <property type="match status" value="1"/>
</dbReference>
<dbReference type="InterPro" id="IPR020830">
    <property type="entry name" value="GlycerAld_3-P_DH_AS"/>
</dbReference>
<feature type="binding site" evidence="7">
    <location>
        <position position="83"/>
    </location>
    <ligand>
        <name>NAD(+)</name>
        <dbReference type="ChEBI" id="CHEBI:57540"/>
    </ligand>
</feature>
<evidence type="ECO:0000313" key="13">
    <source>
        <dbReference type="Proteomes" id="UP000198651"/>
    </source>
</evidence>
<sequence>MSKIRVAINGYGRIGRNVLKSHFEYLKYPDIEIVAVNDPSVPLAADILTRYDSVHGKFNKEVYWARDSVLNVDGRDIQFFSNRDPLLLPWGDWDIDVVFECTGHFTSYELASKHLQSGAKKVLISAPAGKDVDATVVFGVNHNVIRSDHTVISCASCTTNCLAAMVFPINQQFGIKSGLMTTIHSYTNDQLLNDGSHKDFRRARAAVMSMIPTKTGAAVSVGLVIPELDGKLDGCSVRVPTPNVSLVDLTFVSEEYLTEGKIFDCIKQAADSSMSSVLSYISEPLVSIDFVHDTSSCIFDSGLTKIVSGNCAKIFGWYDNEWGFCNRMLDTTHYWLTL</sequence>
<comment type="similarity">
    <text evidence="1 9">Belongs to the glyceraldehyde-3-phosphate dehydrogenase family.</text>
</comment>
<keyword evidence="7" id="KW-0520">NAD</keyword>
<dbReference type="Gene3D" id="3.30.360.10">
    <property type="entry name" value="Dihydrodipicolinate Reductase, domain 2"/>
    <property type="match status" value="1"/>
</dbReference>
<dbReference type="Gene3D" id="3.40.50.720">
    <property type="entry name" value="NAD(P)-binding Rossmann-like Domain"/>
    <property type="match status" value="1"/>
</dbReference>
<feature type="binding site" evidence="7">
    <location>
        <position position="320"/>
    </location>
    <ligand>
        <name>NAD(+)</name>
        <dbReference type="ChEBI" id="CHEBI:57540"/>
    </ligand>
</feature>
<dbReference type="SMART" id="SM00846">
    <property type="entry name" value="Gp_dh_N"/>
    <property type="match status" value="1"/>
</dbReference>
<dbReference type="PIRSF" id="PIRSF000149">
    <property type="entry name" value="GAP_DH"/>
    <property type="match status" value="1"/>
</dbReference>
<dbReference type="InterPro" id="IPR020831">
    <property type="entry name" value="GlycerAld/Erythrose_P_DH"/>
</dbReference>
<gene>
    <name evidence="12" type="primary">gap</name>
    <name evidence="12" type="ORF">Ark11_0786</name>
</gene>
<evidence type="ECO:0000256" key="3">
    <source>
        <dbReference type="ARBA" id="ARBA00023002"/>
    </source>
</evidence>
<feature type="binding site" evidence="7">
    <location>
        <begin position="13"/>
        <end position="14"/>
    </location>
    <ligand>
        <name>NAD(+)</name>
        <dbReference type="ChEBI" id="CHEBI:57540"/>
    </ligand>
</feature>
<keyword evidence="7" id="KW-0547">Nucleotide-binding</keyword>
<dbReference type="FunFam" id="3.40.50.720:FF:000001">
    <property type="entry name" value="Glyceraldehyde-3-phosphate dehydrogenase"/>
    <property type="match status" value="1"/>
</dbReference>
<dbReference type="CDD" id="cd05214">
    <property type="entry name" value="GAPDH_I_N"/>
    <property type="match status" value="1"/>
</dbReference>
<accession>A0A0S4M3R6</accession>
<dbReference type="GO" id="GO:0016620">
    <property type="term" value="F:oxidoreductase activity, acting on the aldehyde or oxo group of donors, NAD or NADP as acceptor"/>
    <property type="evidence" value="ECO:0007669"/>
    <property type="project" value="InterPro"/>
</dbReference>
<dbReference type="PROSITE" id="PS00071">
    <property type="entry name" value="GAPDH"/>
    <property type="match status" value="1"/>
</dbReference>
<evidence type="ECO:0000256" key="4">
    <source>
        <dbReference type="ARBA" id="ARBA00053147"/>
    </source>
</evidence>
<comment type="subunit">
    <text evidence="2">Homotetramer.</text>
</comment>
<keyword evidence="13" id="KW-1185">Reference proteome</keyword>
<dbReference type="RefSeq" id="WP_092343399.1">
    <property type="nucleotide sequence ID" value="NZ_LN906597.1"/>
</dbReference>
<dbReference type="PANTHER" id="PTHR43148">
    <property type="entry name" value="GLYCERALDEHYDE-3-PHOSPHATE DEHYDROGENASE 2"/>
    <property type="match status" value="1"/>
</dbReference>
<feature type="active site" description="Nucleophile" evidence="5">
    <location>
        <position position="157"/>
    </location>
</feature>
<feature type="binding site" evidence="6">
    <location>
        <position position="238"/>
    </location>
    <ligand>
        <name>D-glyceraldehyde 3-phosphate</name>
        <dbReference type="ChEBI" id="CHEBI:59776"/>
    </ligand>
</feature>
<feature type="domain" description="Glyceraldehyde 3-phosphate dehydrogenase NAD(P) binding" evidence="11">
    <location>
        <begin position="4"/>
        <end position="157"/>
    </location>
</feature>
<proteinExistence type="inferred from homology"/>
<dbReference type="PRINTS" id="PR00078">
    <property type="entry name" value="G3PDHDRGNASE"/>
</dbReference>
<dbReference type="InterPro" id="IPR020829">
    <property type="entry name" value="GlycerAld_3-P_DH_cat"/>
</dbReference>
<evidence type="ECO:0000256" key="6">
    <source>
        <dbReference type="PIRSR" id="PIRSR000149-2"/>
    </source>
</evidence>
<dbReference type="PATRIC" id="fig|1561003.3.peg.787"/>
<feature type="binding site" evidence="7">
    <location>
        <position position="38"/>
    </location>
    <ligand>
        <name>NAD(+)</name>
        <dbReference type="ChEBI" id="CHEBI:57540"/>
    </ligand>
</feature>
<evidence type="ECO:0000259" key="11">
    <source>
        <dbReference type="SMART" id="SM00846"/>
    </source>
</evidence>